<dbReference type="InterPro" id="IPR008269">
    <property type="entry name" value="Lon_proteolytic"/>
</dbReference>
<dbReference type="Gene3D" id="3.40.630.10">
    <property type="entry name" value="Zn peptidases"/>
    <property type="match status" value="2"/>
</dbReference>
<dbReference type="AlphaFoldDB" id="A0A9N8VJX8"/>
<dbReference type="GO" id="GO:0030163">
    <property type="term" value="P:protein catabolic process"/>
    <property type="evidence" value="ECO:0007669"/>
    <property type="project" value="InterPro"/>
</dbReference>
<dbReference type="Gene3D" id="3.40.50.300">
    <property type="entry name" value="P-loop containing nucleotide triphosphate hydrolases"/>
    <property type="match status" value="1"/>
</dbReference>
<comment type="caution">
    <text evidence="9">The sequence shown here is derived from an EMBL/GenBank/DDBJ whole genome shotgun (WGS) entry which is preliminary data.</text>
</comment>
<comment type="similarity">
    <text evidence="1">Belongs to the peptidase M17 family.</text>
</comment>
<dbReference type="InterPro" id="IPR000819">
    <property type="entry name" value="Peptidase_M17_C"/>
</dbReference>
<dbReference type="SUPFAM" id="SSF52540">
    <property type="entry name" value="P-loop containing nucleoside triphosphate hydrolases"/>
    <property type="match status" value="1"/>
</dbReference>
<evidence type="ECO:0000256" key="5">
    <source>
        <dbReference type="ARBA" id="ARBA00022801"/>
    </source>
</evidence>
<feature type="active site" evidence="7">
    <location>
        <position position="258"/>
    </location>
</feature>
<keyword evidence="5 7" id="KW-0378">Hydrolase</keyword>
<dbReference type="GO" id="GO:0005524">
    <property type="term" value="F:ATP binding"/>
    <property type="evidence" value="ECO:0007669"/>
    <property type="project" value="UniProtKB-KW"/>
</dbReference>
<keyword evidence="3 7" id="KW-0645">Protease</keyword>
<dbReference type="InterPro" id="IPR020568">
    <property type="entry name" value="Ribosomal_Su5_D2-typ_SF"/>
</dbReference>
<keyword evidence="6" id="KW-0067">ATP-binding</keyword>
<accession>A0A9N8VJX8</accession>
<feature type="domain" description="Lon proteolytic" evidence="8">
    <location>
        <begin position="170"/>
        <end position="352"/>
    </location>
</feature>
<evidence type="ECO:0000313" key="9">
    <source>
        <dbReference type="EMBL" id="CAG8453566.1"/>
    </source>
</evidence>
<dbReference type="Pfam" id="PF05362">
    <property type="entry name" value="Lon_C"/>
    <property type="match status" value="1"/>
</dbReference>
<evidence type="ECO:0000256" key="7">
    <source>
        <dbReference type="PROSITE-ProRule" id="PRU01122"/>
    </source>
</evidence>
<dbReference type="Proteomes" id="UP000789508">
    <property type="component" value="Unassembled WGS sequence"/>
</dbReference>
<gene>
    <name evidence="9" type="ORF">ALEPTO_LOCUS1149</name>
</gene>
<dbReference type="InterPro" id="IPR014721">
    <property type="entry name" value="Ribsml_uS5_D2-typ_fold_subgr"/>
</dbReference>
<keyword evidence="2" id="KW-0031">Aminopeptidase</keyword>
<name>A0A9N8VJX8_9GLOM</name>
<dbReference type="CDD" id="cd00433">
    <property type="entry name" value="Peptidase_M17"/>
    <property type="match status" value="1"/>
</dbReference>
<keyword evidence="10" id="KW-1185">Reference proteome</keyword>
<dbReference type="PANTHER" id="PTHR10046">
    <property type="entry name" value="ATP DEPENDENT LON PROTEASE FAMILY MEMBER"/>
    <property type="match status" value="1"/>
</dbReference>
<dbReference type="PROSITE" id="PS51786">
    <property type="entry name" value="LON_PROTEOLYTIC"/>
    <property type="match status" value="1"/>
</dbReference>
<comment type="similarity">
    <text evidence="7">Belongs to the peptidase S16 family.</text>
</comment>
<dbReference type="GO" id="GO:0030145">
    <property type="term" value="F:manganese ion binding"/>
    <property type="evidence" value="ECO:0007669"/>
    <property type="project" value="InterPro"/>
</dbReference>
<evidence type="ECO:0000256" key="3">
    <source>
        <dbReference type="ARBA" id="ARBA00022670"/>
    </source>
</evidence>
<dbReference type="InterPro" id="IPR054594">
    <property type="entry name" value="Lon_lid"/>
</dbReference>
<keyword evidence="7" id="KW-0720">Serine protease</keyword>
<dbReference type="SUPFAM" id="SSF54211">
    <property type="entry name" value="Ribosomal protein S5 domain 2-like"/>
    <property type="match status" value="1"/>
</dbReference>
<evidence type="ECO:0000256" key="4">
    <source>
        <dbReference type="ARBA" id="ARBA00022741"/>
    </source>
</evidence>
<evidence type="ECO:0000313" key="10">
    <source>
        <dbReference type="Proteomes" id="UP000789508"/>
    </source>
</evidence>
<evidence type="ECO:0000256" key="6">
    <source>
        <dbReference type="ARBA" id="ARBA00022840"/>
    </source>
</evidence>
<dbReference type="InterPro" id="IPR027065">
    <property type="entry name" value="Lon_Prtase"/>
</dbReference>
<dbReference type="GO" id="GO:0004176">
    <property type="term" value="F:ATP-dependent peptidase activity"/>
    <property type="evidence" value="ECO:0007669"/>
    <property type="project" value="UniProtKB-UniRule"/>
</dbReference>
<dbReference type="EMBL" id="CAJVPS010000114">
    <property type="protein sequence ID" value="CAG8453566.1"/>
    <property type="molecule type" value="Genomic_DNA"/>
</dbReference>
<feature type="active site" evidence="7">
    <location>
        <position position="301"/>
    </location>
</feature>
<dbReference type="PRINTS" id="PR00481">
    <property type="entry name" value="LAMNOPPTDASE"/>
</dbReference>
<dbReference type="Pfam" id="PF22667">
    <property type="entry name" value="Lon_lid"/>
    <property type="match status" value="1"/>
</dbReference>
<dbReference type="Pfam" id="PF00883">
    <property type="entry name" value="Peptidase_M17"/>
    <property type="match status" value="2"/>
</dbReference>
<dbReference type="GO" id="GO:0006508">
    <property type="term" value="P:proteolysis"/>
    <property type="evidence" value="ECO:0007669"/>
    <property type="project" value="UniProtKB-KW"/>
</dbReference>
<dbReference type="InterPro" id="IPR011356">
    <property type="entry name" value="Leucine_aapep/pepB"/>
</dbReference>
<dbReference type="InterPro" id="IPR027417">
    <property type="entry name" value="P-loop_NTPase"/>
</dbReference>
<dbReference type="PROSITE" id="PS00631">
    <property type="entry name" value="CYTOSOL_AP"/>
    <property type="match status" value="1"/>
</dbReference>
<evidence type="ECO:0000256" key="2">
    <source>
        <dbReference type="ARBA" id="ARBA00022438"/>
    </source>
</evidence>
<sequence>IDKISSDYRGDPAYALLEILDPNQNKKFIDNYLGEEIPYNLTEVMFICTANDAREIPLPLLDRMETIPLSSYTKDEKLYIAKGHLIPESLKKYNLNSEQIIFEDQAILDIIEYYTREAGVRELSRQIQLIVRKFIVQLICNKVEKVTITSKNLSDYLKKRKYEFTQKQKDPQVGVVVGLAYTGYGGDILPIEVVYYPRKEGELELTGNLGDIMKESAHIALSYIKANQKKFGIEHGIFSQNGIHVHVPEGAIPKEGPSAGIALTSAIISALTSKRVPQDVGMTGEITLHGHVEAIGGLKEKAIAAHRSGLKTIIIPKTNEKDIEDIPLEVRRELKIIMVREYEEFSEEKIIQAISEGILFGAHQSINYKEKEDEKDTPPNKLHAKEFAEEIESKFNKLKSVEVEILDKKQIEKNKMGLLLAVNAGSHYEPRVVILRYFGDKKNKKNILGLIGKGITFDSGGYNLKPSPALETMKFDMSGAAVVCASFLGLIHQKPAINVVAIACLTENTIGGHATLTESVITSMSGKTVEINNTDAEGRLVLTDGITYAIKKEKVTKVITVATLTGACVLALGEKTTGIMTNNQNTKALKENTTIADISNIAGNRHMGASSGAAFLQEFVTGLPFIHCDIAGTAVKAKLKRGTGVMVKTLIELFNNK</sequence>
<dbReference type="Gene3D" id="3.30.230.10">
    <property type="match status" value="1"/>
</dbReference>
<evidence type="ECO:0000256" key="1">
    <source>
        <dbReference type="ARBA" id="ARBA00009528"/>
    </source>
</evidence>
<dbReference type="GO" id="GO:0005737">
    <property type="term" value="C:cytoplasm"/>
    <property type="evidence" value="ECO:0007669"/>
    <property type="project" value="InterPro"/>
</dbReference>
<dbReference type="SUPFAM" id="SSF53187">
    <property type="entry name" value="Zn-dependent exopeptidases"/>
    <property type="match status" value="1"/>
</dbReference>
<dbReference type="Gene3D" id="1.10.8.60">
    <property type="match status" value="1"/>
</dbReference>
<evidence type="ECO:0000259" key="8">
    <source>
        <dbReference type="PROSITE" id="PS51786"/>
    </source>
</evidence>
<organism evidence="9 10">
    <name type="scientific">Ambispora leptoticha</name>
    <dbReference type="NCBI Taxonomy" id="144679"/>
    <lineage>
        <taxon>Eukaryota</taxon>
        <taxon>Fungi</taxon>
        <taxon>Fungi incertae sedis</taxon>
        <taxon>Mucoromycota</taxon>
        <taxon>Glomeromycotina</taxon>
        <taxon>Glomeromycetes</taxon>
        <taxon>Archaeosporales</taxon>
        <taxon>Ambisporaceae</taxon>
        <taxon>Ambispora</taxon>
    </lineage>
</organism>
<protein>
    <submittedName>
        <fullName evidence="9">10952_t:CDS:1</fullName>
    </submittedName>
</protein>
<dbReference type="GO" id="GO:0004252">
    <property type="term" value="F:serine-type endopeptidase activity"/>
    <property type="evidence" value="ECO:0007669"/>
    <property type="project" value="UniProtKB-UniRule"/>
</dbReference>
<proteinExistence type="inferred from homology"/>
<reference evidence="9" key="1">
    <citation type="submission" date="2021-06" db="EMBL/GenBank/DDBJ databases">
        <authorList>
            <person name="Kallberg Y."/>
            <person name="Tangrot J."/>
            <person name="Rosling A."/>
        </authorList>
    </citation>
    <scope>NUCLEOTIDE SEQUENCE</scope>
    <source>
        <strain evidence="9">FL130A</strain>
    </source>
</reference>
<dbReference type="GO" id="GO:0070006">
    <property type="term" value="F:metalloaminopeptidase activity"/>
    <property type="evidence" value="ECO:0007669"/>
    <property type="project" value="InterPro"/>
</dbReference>
<keyword evidence="4" id="KW-0547">Nucleotide-binding</keyword>
<feature type="non-terminal residue" evidence="9">
    <location>
        <position position="1"/>
    </location>
</feature>
<dbReference type="OrthoDB" id="2411602at2759"/>